<organism evidence="8">
    <name type="scientific">Blastobotrys adeninivorans</name>
    <name type="common">Yeast</name>
    <name type="synonym">Arxula adeninivorans</name>
    <dbReference type="NCBI Taxonomy" id="409370"/>
    <lineage>
        <taxon>Eukaryota</taxon>
        <taxon>Fungi</taxon>
        <taxon>Dikarya</taxon>
        <taxon>Ascomycota</taxon>
        <taxon>Saccharomycotina</taxon>
        <taxon>Dipodascomycetes</taxon>
        <taxon>Dipodascales</taxon>
        <taxon>Trichomonascaceae</taxon>
        <taxon>Blastobotrys</taxon>
    </lineage>
</organism>
<dbReference type="AlphaFoldDB" id="A0A060T6U7"/>
<dbReference type="InterPro" id="IPR050121">
    <property type="entry name" value="Cytochrome_P450_monoxygenase"/>
</dbReference>
<dbReference type="PANTHER" id="PTHR24305:SF166">
    <property type="entry name" value="CYTOCHROME P450 12A4, MITOCHONDRIAL-RELATED"/>
    <property type="match status" value="1"/>
</dbReference>
<dbReference type="SUPFAM" id="SSF48264">
    <property type="entry name" value="Cytochrome P450"/>
    <property type="match status" value="1"/>
</dbReference>
<comment type="cofactor">
    <cofactor evidence="1 5">
        <name>heme</name>
        <dbReference type="ChEBI" id="CHEBI:30413"/>
    </cofactor>
</comment>
<dbReference type="Pfam" id="PF00067">
    <property type="entry name" value="p450"/>
    <property type="match status" value="1"/>
</dbReference>
<keyword evidence="6" id="KW-0560">Oxidoreductase</keyword>
<dbReference type="InterPro" id="IPR017972">
    <property type="entry name" value="Cyt_P450_CS"/>
</dbReference>
<keyword evidence="6" id="KW-0503">Monooxygenase</keyword>
<dbReference type="PhylomeDB" id="A0A060T6U7"/>
<keyword evidence="3 5" id="KW-0479">Metal-binding</keyword>
<comment type="similarity">
    <text evidence="2 6">Belongs to the cytochrome P450 family.</text>
</comment>
<dbReference type="PANTHER" id="PTHR24305">
    <property type="entry name" value="CYTOCHROME P450"/>
    <property type="match status" value="1"/>
</dbReference>
<dbReference type="InterPro" id="IPR036396">
    <property type="entry name" value="Cyt_P450_sf"/>
</dbReference>
<dbReference type="PRINTS" id="PR00463">
    <property type="entry name" value="EP450I"/>
</dbReference>
<protein>
    <submittedName>
        <fullName evidence="8">ARAD1B22220p</fullName>
    </submittedName>
</protein>
<keyword evidence="7" id="KW-0472">Membrane</keyword>
<gene>
    <name evidence="8" type="ORF">GNLVRS02_ARAD1B22220g</name>
</gene>
<dbReference type="GO" id="GO:0016705">
    <property type="term" value="F:oxidoreductase activity, acting on paired donors, with incorporation or reduction of molecular oxygen"/>
    <property type="evidence" value="ECO:0007669"/>
    <property type="project" value="InterPro"/>
</dbReference>
<evidence type="ECO:0000313" key="8">
    <source>
        <dbReference type="EMBL" id="CDP36840.1"/>
    </source>
</evidence>
<dbReference type="CDD" id="cd11059">
    <property type="entry name" value="CYP_fungal"/>
    <property type="match status" value="1"/>
</dbReference>
<evidence type="ECO:0000256" key="3">
    <source>
        <dbReference type="ARBA" id="ARBA00022723"/>
    </source>
</evidence>
<dbReference type="GO" id="GO:0005506">
    <property type="term" value="F:iron ion binding"/>
    <property type="evidence" value="ECO:0007669"/>
    <property type="project" value="InterPro"/>
</dbReference>
<dbReference type="GO" id="GO:0004497">
    <property type="term" value="F:monooxygenase activity"/>
    <property type="evidence" value="ECO:0007669"/>
    <property type="project" value="UniProtKB-KW"/>
</dbReference>
<dbReference type="InterPro" id="IPR002401">
    <property type="entry name" value="Cyt_P450_E_grp-I"/>
</dbReference>
<accession>A0A060T6U7</accession>
<name>A0A060T6U7_BLAAD</name>
<keyword evidence="7" id="KW-0812">Transmembrane</keyword>
<reference evidence="8" key="1">
    <citation type="submission" date="2014-02" db="EMBL/GenBank/DDBJ databases">
        <authorList>
            <person name="Genoscope - CEA"/>
        </authorList>
    </citation>
    <scope>NUCLEOTIDE SEQUENCE</scope>
    <source>
        <strain evidence="8">LS3</strain>
    </source>
</reference>
<dbReference type="PROSITE" id="PS00086">
    <property type="entry name" value="CYTOCHROME_P450"/>
    <property type="match status" value="1"/>
</dbReference>
<reference evidence="8" key="2">
    <citation type="submission" date="2014-06" db="EMBL/GenBank/DDBJ databases">
        <title>The complete genome of Blastobotrys (Arxula) adeninivorans LS3 - a yeast of biotechnological interest.</title>
        <authorList>
            <person name="Kunze G."/>
            <person name="Gaillardin C."/>
            <person name="Czernicka M."/>
            <person name="Durrens P."/>
            <person name="Martin T."/>
            <person name="Boer E."/>
            <person name="Gabaldon T."/>
            <person name="Cruz J."/>
            <person name="Talla E."/>
            <person name="Marck C."/>
            <person name="Goffeau A."/>
            <person name="Barbe V."/>
            <person name="Baret P."/>
            <person name="Baronian K."/>
            <person name="Beier S."/>
            <person name="Bleykasten C."/>
            <person name="Bode R."/>
            <person name="Casaregola S."/>
            <person name="Despons L."/>
            <person name="Fairhead C."/>
            <person name="Giersberg M."/>
            <person name="Gierski P."/>
            <person name="Hahnel U."/>
            <person name="Hartmann A."/>
            <person name="Jankowska D."/>
            <person name="Jubin C."/>
            <person name="Jung P."/>
            <person name="Lafontaine I."/>
            <person name="Leh-Louis V."/>
            <person name="Lemaire M."/>
            <person name="Marcet-Houben M."/>
            <person name="Mascher M."/>
            <person name="Morel G."/>
            <person name="Richard G.-F."/>
            <person name="Riechen J."/>
            <person name="Sacerdot C."/>
            <person name="Sarkar A."/>
            <person name="Savel G."/>
            <person name="Schacherer J."/>
            <person name="Sherman D."/>
            <person name="Straub M.-L."/>
            <person name="Stein N."/>
            <person name="Thierry A."/>
            <person name="Trautwein-Schult A."/>
            <person name="Westhof E."/>
            <person name="Worch S."/>
            <person name="Dujon B."/>
            <person name="Souciet J.-L."/>
            <person name="Wincker P."/>
            <person name="Scholz U."/>
            <person name="Neuveglise N."/>
        </authorList>
    </citation>
    <scope>NUCLEOTIDE SEQUENCE</scope>
    <source>
        <strain evidence="8">LS3</strain>
    </source>
</reference>
<dbReference type="GO" id="GO:0020037">
    <property type="term" value="F:heme binding"/>
    <property type="evidence" value="ECO:0007669"/>
    <property type="project" value="InterPro"/>
</dbReference>
<feature type="transmembrane region" description="Helical" evidence="7">
    <location>
        <begin position="12"/>
        <end position="30"/>
    </location>
</feature>
<sequence length="492" mass="55386">MLTQALANLFPGWVPVLITGVLGLATYYVVYSLYWAPLSQVPGPAISALTKYWILYKTWNEERIRLTHSLHEKYGPIVRLSPTEVSFADPATIRTIYVGNFDKSSFYGQFGNFDRLNAFSTLGKQGHVKRRKVISPIYSKSSVCSPQNEARTQERIADTMAYITSHRKNTVEVYNVFHALAMDTVTGFLLGDENGSHFLRSGDWSIIESYRLQSAMWFWTTLMPRFYDYALDKATKFAVGATANWCKSNSLPAAKAPSPLSVMSTLKNAGLADMDAFSEIQDHTAAGHETTGATLTFLTYHLSTHPEIQGRLHQELVNAFGKPTGEVFEPLSYKLVDNLPYLNGVVMETLRLYSAIPGAEPRVVPEMGMQYGPYNLPPNTVVSIQPWTVHRDANVYPDPLEFKPERWFESDPEQLKLMNKSFMAFGAGVRMCVGMNLALQEIKLIVANIYRMYSTRVADGYDHDKMYIVDKYTTHPLGHECLLNFTPIATSD</sequence>
<feature type="binding site" description="axial binding residue" evidence="5">
    <location>
        <position position="432"/>
    </location>
    <ligand>
        <name>heme</name>
        <dbReference type="ChEBI" id="CHEBI:30413"/>
    </ligand>
    <ligandPart>
        <name>Fe</name>
        <dbReference type="ChEBI" id="CHEBI:18248"/>
    </ligandPart>
</feature>
<evidence type="ECO:0000256" key="2">
    <source>
        <dbReference type="ARBA" id="ARBA00010617"/>
    </source>
</evidence>
<proteinExistence type="inferred from homology"/>
<keyword evidence="4 5" id="KW-0408">Iron</keyword>
<evidence type="ECO:0000256" key="6">
    <source>
        <dbReference type="RuleBase" id="RU000461"/>
    </source>
</evidence>
<evidence type="ECO:0000256" key="4">
    <source>
        <dbReference type="ARBA" id="ARBA00023004"/>
    </source>
</evidence>
<evidence type="ECO:0000256" key="1">
    <source>
        <dbReference type="ARBA" id="ARBA00001971"/>
    </source>
</evidence>
<evidence type="ECO:0000256" key="5">
    <source>
        <dbReference type="PIRSR" id="PIRSR602401-1"/>
    </source>
</evidence>
<keyword evidence="5 6" id="KW-0349">Heme</keyword>
<evidence type="ECO:0000256" key="7">
    <source>
        <dbReference type="SAM" id="Phobius"/>
    </source>
</evidence>
<dbReference type="InterPro" id="IPR001128">
    <property type="entry name" value="Cyt_P450"/>
</dbReference>
<dbReference type="Gene3D" id="1.10.630.10">
    <property type="entry name" value="Cytochrome P450"/>
    <property type="match status" value="1"/>
</dbReference>
<dbReference type="PRINTS" id="PR00385">
    <property type="entry name" value="P450"/>
</dbReference>
<keyword evidence="7" id="KW-1133">Transmembrane helix</keyword>
<dbReference type="EMBL" id="HG937692">
    <property type="protein sequence ID" value="CDP36840.1"/>
    <property type="molecule type" value="Genomic_DNA"/>
</dbReference>